<evidence type="ECO:0000256" key="1">
    <source>
        <dbReference type="SAM" id="MobiDB-lite"/>
    </source>
</evidence>
<dbReference type="EMBL" id="JAVFWL010000002">
    <property type="protein sequence ID" value="KAK6739086.1"/>
    <property type="molecule type" value="Genomic_DNA"/>
</dbReference>
<feature type="region of interest" description="Disordered" evidence="1">
    <location>
        <begin position="569"/>
        <end position="609"/>
    </location>
</feature>
<sequence length="957" mass="106095">MGWKLGLLLFSVASSYADLPVEQTLLVEDNDPTIQDQSGQGEINGQVNPLKVRPIFISQSKAIPTFGSVLPPNPDLIVNLPPLDPIVATAADERGEKRAELDLLKKSSKFRNVALGSTVIGVQNDEDSEIQNTDGTNPRLPPFAFSGDDVDAGLKSAREIKEPDQIPPNTTPITQSTLFENARLVDTLSEIDSTRLAEEDRTRQLPKDRATPLTIKPIPPFIESIDTVEELSTTTSSATTTASDSELLDPIAEYNRKIVELAKKRRQLKEQGYQKYKQIMFKSGRNIVPVRLFFDTDAGLSFDQTEDSIKRSIPEPRTSVKDDTDLSDNKNFVDATVAEGKKHRPHKAVVAKENKLTELRTRPVIDSESIAAADVTETTTMLSADQILLGGQIETIPEDVDGSGMPEPTTLESASVFQEELLSHRTPPHVPEFTAIKGTSITMSPTDAFSEDITRFDKMVRVKPARVSTITTTSTEQPSEVTSGSRHEQSTEKSITEITTEILDMLGESTTAILPTTSTERSGGPSVIVPIPPDETSAPVTPVNASRTLPPLLSMPALSALSSFSSLSTPVKIATQPRKPKKASVENRVDDRKKSSGILGPKNLLPSRKLRRKLVKNRTKSPTVNIVDSDGQRVVTSSRTRPVGVLERQRFIKQRTIATPSFTKTTRSGLPRTRTTRLPTTYPGRGIGQPSNTAVITKKYPGQRIYERTFRVDQPRRTRIRTKLQRRTTTPRFPTQQGSATDRRSGFDASRNKLQIPLQTQHIAAPPNSAWPIQTMFTQLSVRPHGVNRQPTFGPSHQQIPTVQLSMVRDRSPMVSVTRGPQMPLPQSTITRTLVPPVNSAAEVKIVKPQTNNFARVSRLSEWDRIRAEFLRIKRQQNKLRHRKARTRAVSGVKTLSSEQTQSVTDVERHPQNPHNGEIARGVVWREALPSNEMKALRVDIDRSRHTIDRDVIMQNS</sequence>
<feature type="region of interest" description="Disordered" evidence="1">
    <location>
        <begin position="663"/>
        <end position="693"/>
    </location>
</feature>
<gene>
    <name evidence="3" type="primary">Necator_chrII.g8686</name>
    <name evidence="3" type="ORF">RB195_020891</name>
</gene>
<feature type="compositionally biased region" description="Polar residues" evidence="1">
    <location>
        <begin position="468"/>
        <end position="484"/>
    </location>
</feature>
<feature type="chain" id="PRO_5045869547" evidence="2">
    <location>
        <begin position="18"/>
        <end position="957"/>
    </location>
</feature>
<evidence type="ECO:0000313" key="4">
    <source>
        <dbReference type="Proteomes" id="UP001303046"/>
    </source>
</evidence>
<feature type="region of interest" description="Disordered" evidence="1">
    <location>
        <begin position="725"/>
        <end position="748"/>
    </location>
</feature>
<keyword evidence="4" id="KW-1185">Reference proteome</keyword>
<accession>A0ABR1CL19</accession>
<feature type="signal peptide" evidence="2">
    <location>
        <begin position="1"/>
        <end position="17"/>
    </location>
</feature>
<reference evidence="3 4" key="1">
    <citation type="submission" date="2023-08" db="EMBL/GenBank/DDBJ databases">
        <title>A Necator americanus chromosomal reference genome.</title>
        <authorList>
            <person name="Ilik V."/>
            <person name="Petrzelkova K.J."/>
            <person name="Pardy F."/>
            <person name="Fuh T."/>
            <person name="Niatou-Singa F.S."/>
            <person name="Gouil Q."/>
            <person name="Baker L."/>
            <person name="Ritchie M.E."/>
            <person name="Jex A.R."/>
            <person name="Gazzola D."/>
            <person name="Li H."/>
            <person name="Toshio Fujiwara R."/>
            <person name="Zhan B."/>
            <person name="Aroian R.V."/>
            <person name="Pafco B."/>
            <person name="Schwarz E.M."/>
        </authorList>
    </citation>
    <scope>NUCLEOTIDE SEQUENCE [LARGE SCALE GENOMIC DNA]</scope>
    <source>
        <strain evidence="3 4">Aroian</strain>
        <tissue evidence="3">Whole animal</tissue>
    </source>
</reference>
<feature type="region of interest" description="Disordered" evidence="1">
    <location>
        <begin position="514"/>
        <end position="543"/>
    </location>
</feature>
<feature type="compositionally biased region" description="Low complexity" evidence="1">
    <location>
        <begin position="665"/>
        <end position="684"/>
    </location>
</feature>
<protein>
    <submittedName>
        <fullName evidence="3">Uncharacterized protein</fullName>
    </submittedName>
</protein>
<feature type="compositionally biased region" description="Basic and acidic residues" evidence="1">
    <location>
        <begin position="485"/>
        <end position="494"/>
    </location>
</feature>
<dbReference type="Proteomes" id="UP001303046">
    <property type="component" value="Unassembled WGS sequence"/>
</dbReference>
<proteinExistence type="predicted"/>
<organism evidence="3 4">
    <name type="scientific">Necator americanus</name>
    <name type="common">Human hookworm</name>
    <dbReference type="NCBI Taxonomy" id="51031"/>
    <lineage>
        <taxon>Eukaryota</taxon>
        <taxon>Metazoa</taxon>
        <taxon>Ecdysozoa</taxon>
        <taxon>Nematoda</taxon>
        <taxon>Chromadorea</taxon>
        <taxon>Rhabditida</taxon>
        <taxon>Rhabditina</taxon>
        <taxon>Rhabditomorpha</taxon>
        <taxon>Strongyloidea</taxon>
        <taxon>Ancylostomatidae</taxon>
        <taxon>Bunostominae</taxon>
        <taxon>Necator</taxon>
    </lineage>
</organism>
<comment type="caution">
    <text evidence="3">The sequence shown here is derived from an EMBL/GenBank/DDBJ whole genome shotgun (WGS) entry which is preliminary data.</text>
</comment>
<feature type="compositionally biased region" description="Polar residues" evidence="1">
    <location>
        <begin position="894"/>
        <end position="905"/>
    </location>
</feature>
<feature type="compositionally biased region" description="Basic and acidic residues" evidence="1">
    <location>
        <begin position="583"/>
        <end position="594"/>
    </location>
</feature>
<evidence type="ECO:0000313" key="3">
    <source>
        <dbReference type="EMBL" id="KAK6739086.1"/>
    </source>
</evidence>
<feature type="compositionally biased region" description="Low complexity" evidence="1">
    <location>
        <begin position="727"/>
        <end position="737"/>
    </location>
</feature>
<keyword evidence="2" id="KW-0732">Signal</keyword>
<evidence type="ECO:0000256" key="2">
    <source>
        <dbReference type="SAM" id="SignalP"/>
    </source>
</evidence>
<feature type="region of interest" description="Disordered" evidence="1">
    <location>
        <begin position="886"/>
        <end position="917"/>
    </location>
</feature>
<name>A0ABR1CL19_NECAM</name>
<feature type="region of interest" description="Disordered" evidence="1">
    <location>
        <begin position="467"/>
        <end position="494"/>
    </location>
</feature>